<reference evidence="2 3" key="1">
    <citation type="submission" date="2016-04" db="EMBL/GenBank/DDBJ databases">
        <title>A degradative enzymes factory behind the ericoid mycorrhizal symbiosis.</title>
        <authorList>
            <consortium name="DOE Joint Genome Institute"/>
            <person name="Martino E."/>
            <person name="Morin E."/>
            <person name="Grelet G."/>
            <person name="Kuo A."/>
            <person name="Kohler A."/>
            <person name="Daghino S."/>
            <person name="Barry K."/>
            <person name="Choi C."/>
            <person name="Cichocki N."/>
            <person name="Clum A."/>
            <person name="Copeland A."/>
            <person name="Hainaut M."/>
            <person name="Haridas S."/>
            <person name="Labutti K."/>
            <person name="Lindquist E."/>
            <person name="Lipzen A."/>
            <person name="Khouja H.-R."/>
            <person name="Murat C."/>
            <person name="Ohm R."/>
            <person name="Olson A."/>
            <person name="Spatafora J."/>
            <person name="Veneault-Fourrey C."/>
            <person name="Henrissat B."/>
            <person name="Grigoriev I."/>
            <person name="Martin F."/>
            <person name="Perotto S."/>
        </authorList>
    </citation>
    <scope>NUCLEOTIDE SEQUENCE [LARGE SCALE GENOMIC DNA]</scope>
    <source>
        <strain evidence="2 3">F</strain>
    </source>
</reference>
<sequence length="208" mass="22791">MTTPDVARTQALAGFSLMSFASLCFQAVWQMAYSDRPEPLKAPDTFPSTGRGPAFESAQIEALLLKIEALSKTIAQVNTSLHSKIDTEIRYLTERGGNWNRAQPQQLTLTPIEIAGISSIIWVSMWAVGAAILHHNASILSKGYIAFVPKMILLTLLGANLGLVVTLVFGPSMRWYAYVLYFVWPVQATLGWKVFTTKKEVGGVGKGE</sequence>
<gene>
    <name evidence="2" type="ORF">L207DRAFT_272972</name>
</gene>
<accession>A0A2J6S056</accession>
<name>A0A2J6S056_HYAVF</name>
<feature type="transmembrane region" description="Helical" evidence="1">
    <location>
        <begin position="175"/>
        <end position="195"/>
    </location>
</feature>
<keyword evidence="1" id="KW-0812">Transmembrane</keyword>
<keyword evidence="3" id="KW-1185">Reference proteome</keyword>
<protein>
    <submittedName>
        <fullName evidence="2">Uncharacterized protein</fullName>
    </submittedName>
</protein>
<evidence type="ECO:0000313" key="3">
    <source>
        <dbReference type="Proteomes" id="UP000235786"/>
    </source>
</evidence>
<feature type="transmembrane region" description="Helical" evidence="1">
    <location>
        <begin position="114"/>
        <end position="133"/>
    </location>
</feature>
<dbReference type="AlphaFoldDB" id="A0A2J6S056"/>
<keyword evidence="1" id="KW-0472">Membrane</keyword>
<dbReference type="OrthoDB" id="3549463at2759"/>
<organism evidence="2 3">
    <name type="scientific">Hyaloscypha variabilis (strain UAMH 11265 / GT02V1 / F)</name>
    <name type="common">Meliniomyces variabilis</name>
    <dbReference type="NCBI Taxonomy" id="1149755"/>
    <lineage>
        <taxon>Eukaryota</taxon>
        <taxon>Fungi</taxon>
        <taxon>Dikarya</taxon>
        <taxon>Ascomycota</taxon>
        <taxon>Pezizomycotina</taxon>
        <taxon>Leotiomycetes</taxon>
        <taxon>Helotiales</taxon>
        <taxon>Hyaloscyphaceae</taxon>
        <taxon>Hyaloscypha</taxon>
        <taxon>Hyaloscypha variabilis</taxon>
    </lineage>
</organism>
<proteinExistence type="predicted"/>
<keyword evidence="1" id="KW-1133">Transmembrane helix</keyword>
<evidence type="ECO:0000313" key="2">
    <source>
        <dbReference type="EMBL" id="PMD44153.1"/>
    </source>
</evidence>
<feature type="transmembrane region" description="Helical" evidence="1">
    <location>
        <begin position="12"/>
        <end position="32"/>
    </location>
</feature>
<dbReference type="EMBL" id="KZ613941">
    <property type="protein sequence ID" value="PMD44153.1"/>
    <property type="molecule type" value="Genomic_DNA"/>
</dbReference>
<feature type="transmembrane region" description="Helical" evidence="1">
    <location>
        <begin position="145"/>
        <end position="169"/>
    </location>
</feature>
<evidence type="ECO:0000256" key="1">
    <source>
        <dbReference type="SAM" id="Phobius"/>
    </source>
</evidence>
<dbReference type="Proteomes" id="UP000235786">
    <property type="component" value="Unassembled WGS sequence"/>
</dbReference>